<evidence type="ECO:0000313" key="1">
    <source>
        <dbReference type="EMBL" id="KAJ9121245.1"/>
    </source>
</evidence>
<organism evidence="1 2">
    <name type="scientific">Naganishia onofrii</name>
    <dbReference type="NCBI Taxonomy" id="1851511"/>
    <lineage>
        <taxon>Eukaryota</taxon>
        <taxon>Fungi</taxon>
        <taxon>Dikarya</taxon>
        <taxon>Basidiomycota</taxon>
        <taxon>Agaricomycotina</taxon>
        <taxon>Tremellomycetes</taxon>
        <taxon>Filobasidiales</taxon>
        <taxon>Filobasidiaceae</taxon>
        <taxon>Naganishia</taxon>
    </lineage>
</organism>
<gene>
    <name evidence="1" type="ORF">QFC24_004921</name>
</gene>
<keyword evidence="2" id="KW-1185">Reference proteome</keyword>
<protein>
    <submittedName>
        <fullName evidence="1">Uncharacterized protein</fullName>
    </submittedName>
</protein>
<comment type="caution">
    <text evidence="1">The sequence shown here is derived from an EMBL/GenBank/DDBJ whole genome shotgun (WGS) entry which is preliminary data.</text>
</comment>
<accession>A0ACC2XCZ6</accession>
<proteinExistence type="predicted"/>
<reference evidence="1" key="1">
    <citation type="submission" date="2023-04" db="EMBL/GenBank/DDBJ databases">
        <title>Draft Genome sequencing of Naganishia species isolated from polar environments using Oxford Nanopore Technology.</title>
        <authorList>
            <person name="Leo P."/>
            <person name="Venkateswaran K."/>
        </authorList>
    </citation>
    <scope>NUCLEOTIDE SEQUENCE</scope>
    <source>
        <strain evidence="1">DBVPG 5303</strain>
    </source>
</reference>
<evidence type="ECO:0000313" key="2">
    <source>
        <dbReference type="Proteomes" id="UP001234202"/>
    </source>
</evidence>
<name>A0ACC2XCZ6_9TREE</name>
<dbReference type="Proteomes" id="UP001234202">
    <property type="component" value="Unassembled WGS sequence"/>
</dbReference>
<dbReference type="EMBL" id="JASBWV010000018">
    <property type="protein sequence ID" value="KAJ9121245.1"/>
    <property type="molecule type" value="Genomic_DNA"/>
</dbReference>
<sequence>MLIGSIGGDMGTYKEVLHSQISELQQLLGSRWKYYGVGRDDGKEKGEYSPIFYNSRRFELVRSQTKWLSLSPDQPGSKGWDAASVPPAHSLEYSKAQTRIATFVTLRDSLVVKDSTDSSGADRSGIIHVVNTHYDDQGRKARQESSLVLRAETRKWVDDDTSSGGKAGAAQAGLILLGDLNSPEDEKGYKTLVSLEPLRYKIPYFSFQDCYLHLSTRGGPRRPVAEGTKTADAQAGFGTITQSASSGPRGTYTGFAPPGQEADERIDVVMLALEETVVGESSTKGPDDVGTLPTRGGLVPTKYVVVDNLLAGRGDIVGWTGRWSDHRAVMVEISFGT</sequence>